<evidence type="ECO:0000313" key="3">
    <source>
        <dbReference type="EMBL" id="KZT30719.1"/>
    </source>
</evidence>
<dbReference type="Proteomes" id="UP000076761">
    <property type="component" value="Unassembled WGS sequence"/>
</dbReference>
<comment type="subcellular location">
    <subcellularLocation>
        <location evidence="1">Membrane</location>
        <topology evidence="1">Multi-pass membrane protein</topology>
    </subcellularLocation>
</comment>
<feature type="compositionally biased region" description="Polar residues" evidence="2">
    <location>
        <begin position="185"/>
        <end position="196"/>
    </location>
</feature>
<organism evidence="3 4">
    <name type="scientific">Neolentinus lepideus HHB14362 ss-1</name>
    <dbReference type="NCBI Taxonomy" id="1314782"/>
    <lineage>
        <taxon>Eukaryota</taxon>
        <taxon>Fungi</taxon>
        <taxon>Dikarya</taxon>
        <taxon>Basidiomycota</taxon>
        <taxon>Agaricomycotina</taxon>
        <taxon>Agaricomycetes</taxon>
        <taxon>Gloeophyllales</taxon>
        <taxon>Gloeophyllaceae</taxon>
        <taxon>Neolentinus</taxon>
    </lineage>
</organism>
<dbReference type="OrthoDB" id="434647at2759"/>
<reference evidence="3 4" key="1">
    <citation type="journal article" date="2016" name="Mol. Biol. Evol.">
        <title>Comparative Genomics of Early-Diverging Mushroom-Forming Fungi Provides Insights into the Origins of Lignocellulose Decay Capabilities.</title>
        <authorList>
            <person name="Nagy L.G."/>
            <person name="Riley R."/>
            <person name="Tritt A."/>
            <person name="Adam C."/>
            <person name="Daum C."/>
            <person name="Floudas D."/>
            <person name="Sun H."/>
            <person name="Yadav J.S."/>
            <person name="Pangilinan J."/>
            <person name="Larsson K.H."/>
            <person name="Matsuura K."/>
            <person name="Barry K."/>
            <person name="Labutti K."/>
            <person name="Kuo R."/>
            <person name="Ohm R.A."/>
            <person name="Bhattacharya S.S."/>
            <person name="Shirouzu T."/>
            <person name="Yoshinaga Y."/>
            <person name="Martin F.M."/>
            <person name="Grigoriev I.V."/>
            <person name="Hibbett D.S."/>
        </authorList>
    </citation>
    <scope>NUCLEOTIDE SEQUENCE [LARGE SCALE GENOMIC DNA]</scope>
    <source>
        <strain evidence="3 4">HHB14362 ss-1</strain>
    </source>
</reference>
<gene>
    <name evidence="3" type="ORF">NEOLEDRAFT_1083032</name>
</gene>
<proteinExistence type="inferred from homology"/>
<evidence type="ECO:0000256" key="1">
    <source>
        <dbReference type="RuleBase" id="RU362006"/>
    </source>
</evidence>
<sequence>MFVVCHVISAWFAFFLPCYSTFKALAHRPLSEPELERWAMYWCVVGAFVTVEYAVEWLVDWFPFYYEIKMLFLLFLSLPQTEGSTYVYKTYVEPFFTAKEANIDSGIEAAKTNALTFFQTRLAALWDLLWSIISKTPAAAQKTGADAKENSSSAAANPLVTVQSLWTMYGSVVVGAVQRSTGVAQTTTSAQANGQSPPVHMEAAPNAVPSPLPTPEIKVGMPSPSVADPTV</sequence>
<dbReference type="PANTHER" id="PTHR12300">
    <property type="entry name" value="HVA22-LIKE PROTEINS"/>
    <property type="match status" value="1"/>
</dbReference>
<name>A0A165W635_9AGAM</name>
<dbReference type="InterPro" id="IPR004345">
    <property type="entry name" value="TB2_DP1_HVA22"/>
</dbReference>
<protein>
    <recommendedName>
        <fullName evidence="1">Protein YOP1</fullName>
    </recommendedName>
</protein>
<dbReference type="AlphaFoldDB" id="A0A165W635"/>
<feature type="region of interest" description="Disordered" evidence="2">
    <location>
        <begin position="185"/>
        <end position="231"/>
    </location>
</feature>
<dbReference type="EMBL" id="KV425551">
    <property type="protein sequence ID" value="KZT30719.1"/>
    <property type="molecule type" value="Genomic_DNA"/>
</dbReference>
<dbReference type="GO" id="GO:0016020">
    <property type="term" value="C:membrane"/>
    <property type="evidence" value="ECO:0007669"/>
    <property type="project" value="UniProtKB-SubCell"/>
</dbReference>
<dbReference type="InParanoid" id="A0A165W635"/>
<dbReference type="FunCoup" id="A0A165W635">
    <property type="interactions" value="5"/>
</dbReference>
<keyword evidence="4" id="KW-1185">Reference proteome</keyword>
<evidence type="ECO:0000313" key="4">
    <source>
        <dbReference type="Proteomes" id="UP000076761"/>
    </source>
</evidence>
<comment type="similarity">
    <text evidence="1">Belongs to the DP1 family.</text>
</comment>
<evidence type="ECO:0000256" key="2">
    <source>
        <dbReference type="SAM" id="MobiDB-lite"/>
    </source>
</evidence>
<accession>A0A165W635</accession>
<dbReference type="Pfam" id="PF03134">
    <property type="entry name" value="TB2_DP1_HVA22"/>
    <property type="match status" value="1"/>
</dbReference>